<gene>
    <name evidence="8" type="ORF">ACFQ3U_02080</name>
</gene>
<proteinExistence type="predicted"/>
<dbReference type="Proteomes" id="UP001597181">
    <property type="component" value="Unassembled WGS sequence"/>
</dbReference>
<sequence length="200" mass="20249">MTRHTLAYFGSYCLSLLGNGIASVLFPLLVLAKTGDVLAAGIVATATTGVGAVIGVFAGVVVDRFNRRTVSIISDTLSALSVAALPVVDAVWGLSLTWFIALGVLGAFGDVPGLTARESMLPRLVAHQRARSGALDRLVGAREALSGVLLIVGPGLGGLIVWLAGVSSAAMWITAGTSLAAALVTLTLPRDIGTVLASTA</sequence>
<feature type="non-terminal residue" evidence="8">
    <location>
        <position position="200"/>
    </location>
</feature>
<feature type="transmembrane region" description="Helical" evidence="7">
    <location>
        <begin position="38"/>
        <end position="62"/>
    </location>
</feature>
<protein>
    <submittedName>
        <fullName evidence="8">MFS transporter</fullName>
    </submittedName>
</protein>
<evidence type="ECO:0000256" key="2">
    <source>
        <dbReference type="ARBA" id="ARBA00022448"/>
    </source>
</evidence>
<evidence type="ECO:0000256" key="4">
    <source>
        <dbReference type="ARBA" id="ARBA00022692"/>
    </source>
</evidence>
<feature type="transmembrane region" description="Helical" evidence="7">
    <location>
        <begin position="144"/>
        <end position="163"/>
    </location>
</feature>
<name>A0ABW3TIV2_9MICO</name>
<keyword evidence="9" id="KW-1185">Reference proteome</keyword>
<dbReference type="SUPFAM" id="SSF103473">
    <property type="entry name" value="MFS general substrate transporter"/>
    <property type="match status" value="1"/>
</dbReference>
<comment type="subcellular location">
    <subcellularLocation>
        <location evidence="1">Cell inner membrane</location>
        <topology evidence="1">Multi-pass membrane protein</topology>
    </subcellularLocation>
</comment>
<dbReference type="PANTHER" id="PTHR23513">
    <property type="entry name" value="INTEGRAL MEMBRANE EFFLUX PROTEIN-RELATED"/>
    <property type="match status" value="1"/>
</dbReference>
<evidence type="ECO:0000256" key="7">
    <source>
        <dbReference type="SAM" id="Phobius"/>
    </source>
</evidence>
<dbReference type="RefSeq" id="WP_382403207.1">
    <property type="nucleotide sequence ID" value="NZ_JBHTLY010000001.1"/>
</dbReference>
<evidence type="ECO:0000256" key="6">
    <source>
        <dbReference type="ARBA" id="ARBA00023136"/>
    </source>
</evidence>
<keyword evidence="6 7" id="KW-0472">Membrane</keyword>
<evidence type="ECO:0000313" key="8">
    <source>
        <dbReference type="EMBL" id="MFD1200681.1"/>
    </source>
</evidence>
<dbReference type="InterPro" id="IPR011701">
    <property type="entry name" value="MFS"/>
</dbReference>
<comment type="caution">
    <text evidence="8">The sequence shown here is derived from an EMBL/GenBank/DDBJ whole genome shotgun (WGS) entry which is preliminary data.</text>
</comment>
<evidence type="ECO:0000313" key="9">
    <source>
        <dbReference type="Proteomes" id="UP001597181"/>
    </source>
</evidence>
<dbReference type="Pfam" id="PF07690">
    <property type="entry name" value="MFS_1"/>
    <property type="match status" value="1"/>
</dbReference>
<organism evidence="8 9">
    <name type="scientific">Leucobacter albus</name>
    <dbReference type="NCBI Taxonomy" id="272210"/>
    <lineage>
        <taxon>Bacteria</taxon>
        <taxon>Bacillati</taxon>
        <taxon>Actinomycetota</taxon>
        <taxon>Actinomycetes</taxon>
        <taxon>Micrococcales</taxon>
        <taxon>Microbacteriaceae</taxon>
        <taxon>Leucobacter</taxon>
    </lineage>
</organism>
<keyword evidence="5 7" id="KW-1133">Transmembrane helix</keyword>
<keyword evidence="4 7" id="KW-0812">Transmembrane</keyword>
<evidence type="ECO:0000256" key="3">
    <source>
        <dbReference type="ARBA" id="ARBA00022475"/>
    </source>
</evidence>
<dbReference type="PANTHER" id="PTHR23513:SF9">
    <property type="entry name" value="ENTEROBACTIN EXPORTER ENTS"/>
    <property type="match status" value="1"/>
</dbReference>
<accession>A0ABW3TIV2</accession>
<feature type="transmembrane region" description="Helical" evidence="7">
    <location>
        <begin position="12"/>
        <end position="32"/>
    </location>
</feature>
<keyword evidence="2" id="KW-0813">Transport</keyword>
<dbReference type="Gene3D" id="1.20.1250.20">
    <property type="entry name" value="MFS general substrate transporter like domains"/>
    <property type="match status" value="1"/>
</dbReference>
<dbReference type="InterPro" id="IPR036259">
    <property type="entry name" value="MFS_trans_sf"/>
</dbReference>
<keyword evidence="3" id="KW-1003">Cell membrane</keyword>
<reference evidence="9" key="1">
    <citation type="journal article" date="2019" name="Int. J. Syst. Evol. Microbiol.">
        <title>The Global Catalogue of Microorganisms (GCM) 10K type strain sequencing project: providing services to taxonomists for standard genome sequencing and annotation.</title>
        <authorList>
            <consortium name="The Broad Institute Genomics Platform"/>
            <consortium name="The Broad Institute Genome Sequencing Center for Infectious Disease"/>
            <person name="Wu L."/>
            <person name="Ma J."/>
        </authorList>
    </citation>
    <scope>NUCLEOTIDE SEQUENCE [LARGE SCALE GENOMIC DNA]</scope>
    <source>
        <strain evidence="9">CCUG 50213</strain>
    </source>
</reference>
<evidence type="ECO:0000256" key="1">
    <source>
        <dbReference type="ARBA" id="ARBA00004429"/>
    </source>
</evidence>
<evidence type="ECO:0000256" key="5">
    <source>
        <dbReference type="ARBA" id="ARBA00022989"/>
    </source>
</evidence>
<dbReference type="EMBL" id="JBHTLY010000001">
    <property type="protein sequence ID" value="MFD1200681.1"/>
    <property type="molecule type" value="Genomic_DNA"/>
</dbReference>